<name>A0ABN8QDM3_9CNID</name>
<evidence type="ECO:0000313" key="3">
    <source>
        <dbReference type="Proteomes" id="UP001159405"/>
    </source>
</evidence>
<feature type="transmembrane region" description="Helical" evidence="1">
    <location>
        <begin position="1419"/>
        <end position="1440"/>
    </location>
</feature>
<dbReference type="InterPro" id="IPR011050">
    <property type="entry name" value="Pectin_lyase_fold/virulence"/>
</dbReference>
<keyword evidence="1" id="KW-0472">Membrane</keyword>
<accession>A0ABN8QDM3</accession>
<keyword evidence="1" id="KW-0812">Transmembrane</keyword>
<protein>
    <submittedName>
        <fullName evidence="2">Uncharacterized protein</fullName>
    </submittedName>
</protein>
<sequence>MKADWRRRLLKRTALPYRVLAPIKNVAELPISPWSNVESSSTSSSLLSSKLSPSSSWFTAASSEVSSDCTSNAMETGFSKISHCLWYINSGSVPCRVIVVSWRTYAAQLVTRFTGSFIVVPNDLQYSAWDKFACFTCTAAWQFSTSSVMQLNRFVWSYINCFRLACNLCRPVYHGNWCHCPGRHMPLRSIKCGDTFILLLLFFVCHVNRSFFKFDYLYWTTVGSQKYDTFAAMDLLGLEVFPKSSHFVNWTVKASFERGSTYQTVSLNLMRRFSFFAVLRIVVILPFDNCFHFVRVQLIMRYNLLTNTDLNLFSLGGDATKFDRIFVSHQSGQDTPQCGSWTEPCQTLPQALLLVRDGGKICLDGRNSERHPYSCFFRGNVSREFGKSVAIFGLFSKAHITCDPHYGNLNFRYPENRLFKLTLSNLVFHSYGVDLTYVSYFNVSISSCRFINSSVAVSIVQKESRIQTKSSIVVTDSEFLHNKMSVHAMLYQGLFTLRMSRCVFQGRKRHFNGASVKKFTRAAAVNIRYNRYPTEMVFTDGLITDCLFRDLGHEDNSFALSFRSYGSFVSGSGSLLISNCTFLCNENAMSVVVGFYVQLRRVTINSTYGYALLGAVSPKISTRVPDVRLSLDNCILSNNKIGIKMTIRRDSFLCQAYSLILVVNNSLFVGGNLSRLDGGAVRVIVQSMCSSLTPPRPNFIKGVLILENVTFQKFHNSVLYVKMQRNVTGKIYVKNSKFLNNSEFLYRLVERPTVKILFDEEAPPECLKRNYNSRDVWDKKNQFPVLFENSIFENNFATSGTLNFFNGNITFKNCSFKDNEGLTLGAHIKMKIGYGRLNIVSSNFLQTRLYEHFDTGPRRILNDGCFLYSESAGPVIIRNSSFTANISKKFYPILAVTRSSLLRADLSSTIQCPSGKWLRMGINEENEFSKESGICWMKINFVKIFCEECPSGSYTLQRGLTTGLKNRKETKCLKCPYGASCANGTIKAKENFWGLEDTSSSPPSLKFFHCPSEYCNRPSNSTHYGHNSCHGRRDGVLCGKCSDGYSEALYSTSCRKKDKCNNNWFWLATGIYVAAFAVYIVFKPPIFSGLLKQSLWFKNKPAESVFRQTSLKEDKKHDFGYLKIIFYFYQVAEVVMIKSPEKTFHLVPIIPPIIAIFNFQVKSLDGSIGCPFPGLTAVTKELFKCMKFLGTLLSIGLIYVLHRATSRSLHTAPPSIKLYLAVALETLLLGYERLADTSLKLMHCVPIDKDWRLFVDGTIQCWQWWQFLLTSFIMSFIIPLVLVLFWGSLRLSKDKVTAKEFLIACAFPLPCLLFWMFREYRKKDDQQMLNVGCVDDAKEIKQVLHGPFRAGSSEDQGTLYWEGVLTGRRLILLVIHTFATDPTIRFVCLSCACVIILVHHLTVRPFCERKANICEGFSLLSLVVICMFSLTEATLISHGIDPTGQSKDLFHAVQWIEIGLLSLAPLALCLLVAFCALSQVARLLYYFITCLSHVKKSKRCTQESSTHRPFVVDWDLEEIQVLA</sequence>
<evidence type="ECO:0000256" key="1">
    <source>
        <dbReference type="SAM" id="Phobius"/>
    </source>
</evidence>
<dbReference type="PANTHER" id="PTHR11319:SF35">
    <property type="entry name" value="OUTER MEMBRANE PROTEIN PMPC-RELATED"/>
    <property type="match status" value="1"/>
</dbReference>
<comment type="caution">
    <text evidence="2">The sequence shown here is derived from an EMBL/GenBank/DDBJ whole genome shotgun (WGS) entry which is preliminary data.</text>
</comment>
<gene>
    <name evidence="2" type="ORF">PLOB_00005176</name>
</gene>
<reference evidence="2 3" key="1">
    <citation type="submission" date="2022-05" db="EMBL/GenBank/DDBJ databases">
        <authorList>
            <consortium name="Genoscope - CEA"/>
            <person name="William W."/>
        </authorList>
    </citation>
    <scope>NUCLEOTIDE SEQUENCE [LARGE SCALE GENOMIC DNA]</scope>
</reference>
<feature type="transmembrane region" description="Helical" evidence="1">
    <location>
        <begin position="1301"/>
        <end position="1318"/>
    </location>
</feature>
<feature type="transmembrane region" description="Helical" evidence="1">
    <location>
        <begin position="1460"/>
        <end position="1488"/>
    </location>
</feature>
<dbReference type="PANTHER" id="PTHR11319">
    <property type="entry name" value="G PROTEIN-COUPLED RECEPTOR-RELATED"/>
    <property type="match status" value="1"/>
</dbReference>
<proteinExistence type="predicted"/>
<feature type="transmembrane region" description="Helical" evidence="1">
    <location>
        <begin position="1264"/>
        <end position="1289"/>
    </location>
</feature>
<feature type="transmembrane region" description="Helical" evidence="1">
    <location>
        <begin position="1064"/>
        <end position="1082"/>
    </location>
</feature>
<keyword evidence="3" id="KW-1185">Reference proteome</keyword>
<keyword evidence="1" id="KW-1133">Transmembrane helix</keyword>
<evidence type="ECO:0000313" key="2">
    <source>
        <dbReference type="EMBL" id="CAH3162144.1"/>
    </source>
</evidence>
<dbReference type="SUPFAM" id="SSF51126">
    <property type="entry name" value="Pectin lyase-like"/>
    <property type="match status" value="2"/>
</dbReference>
<organism evidence="2 3">
    <name type="scientific">Porites lobata</name>
    <dbReference type="NCBI Taxonomy" id="104759"/>
    <lineage>
        <taxon>Eukaryota</taxon>
        <taxon>Metazoa</taxon>
        <taxon>Cnidaria</taxon>
        <taxon>Anthozoa</taxon>
        <taxon>Hexacorallia</taxon>
        <taxon>Scleractinia</taxon>
        <taxon>Fungiina</taxon>
        <taxon>Poritidae</taxon>
        <taxon>Porites</taxon>
    </lineage>
</organism>
<dbReference type="EMBL" id="CALNXK010000122">
    <property type="protein sequence ID" value="CAH3162144.1"/>
    <property type="molecule type" value="Genomic_DNA"/>
</dbReference>
<dbReference type="Proteomes" id="UP001159405">
    <property type="component" value="Unassembled WGS sequence"/>
</dbReference>